<dbReference type="InterPro" id="IPR041525">
    <property type="entry name" value="N/Namide_PRibTrfase"/>
</dbReference>
<dbReference type="SUPFAM" id="SSF51690">
    <property type="entry name" value="Nicotinate/Quinolinate PRTase C-terminal domain-like"/>
    <property type="match status" value="1"/>
</dbReference>
<dbReference type="Proteomes" id="UP001189429">
    <property type="component" value="Unassembled WGS sequence"/>
</dbReference>
<dbReference type="InterPro" id="IPR013785">
    <property type="entry name" value="Aldolase_TIM"/>
</dbReference>
<evidence type="ECO:0000256" key="5">
    <source>
        <dbReference type="ARBA" id="ARBA00035007"/>
    </source>
</evidence>
<comment type="similarity">
    <text evidence="1">Belongs to the NAPRTase family.</text>
</comment>
<reference evidence="9" key="1">
    <citation type="submission" date="2023-10" db="EMBL/GenBank/DDBJ databases">
        <authorList>
            <person name="Chen Y."/>
            <person name="Shah S."/>
            <person name="Dougan E. K."/>
            <person name="Thang M."/>
            <person name="Chan C."/>
        </authorList>
    </citation>
    <scope>NUCLEOTIDE SEQUENCE [LARGE SCALE GENOMIC DNA]</scope>
</reference>
<evidence type="ECO:0000256" key="3">
    <source>
        <dbReference type="ARBA" id="ARBA00022676"/>
    </source>
</evidence>
<evidence type="ECO:0000256" key="7">
    <source>
        <dbReference type="ARBA" id="ARBA00035036"/>
    </source>
</evidence>
<comment type="caution">
    <text evidence="9">The sequence shown here is derived from an EMBL/GenBank/DDBJ whole genome shotgun (WGS) entry which is preliminary data.</text>
</comment>
<dbReference type="InterPro" id="IPR016471">
    <property type="entry name" value="Nicotinamide_PRibTrfase"/>
</dbReference>
<feature type="domain" description="Nicotinate/nicotinamide phosphoribosyltransferase" evidence="8">
    <location>
        <begin position="3"/>
        <end position="152"/>
    </location>
</feature>
<proteinExistence type="inferred from homology"/>
<gene>
    <name evidence="9" type="ORF">PCOR1329_LOCUS70876</name>
</gene>
<keyword evidence="10" id="KW-1185">Reference proteome</keyword>
<dbReference type="EC" id="2.4.2.12" evidence="6"/>
<dbReference type="Pfam" id="PF04095">
    <property type="entry name" value="NAPRTase"/>
    <property type="match status" value="1"/>
</dbReference>
<keyword evidence="2" id="KW-0662">Pyridine nucleotide biosynthesis</keyword>
<dbReference type="PANTHER" id="PTHR43816:SF1">
    <property type="entry name" value="NICOTINAMIDE PHOSPHORIBOSYLTRANSFERASE"/>
    <property type="match status" value="1"/>
</dbReference>
<keyword evidence="4" id="KW-0808">Transferase</keyword>
<name>A0ABN9WZ87_9DINO</name>
<evidence type="ECO:0000256" key="2">
    <source>
        <dbReference type="ARBA" id="ARBA00022642"/>
    </source>
</evidence>
<evidence type="ECO:0000256" key="6">
    <source>
        <dbReference type="ARBA" id="ARBA00035024"/>
    </source>
</evidence>
<evidence type="ECO:0000313" key="9">
    <source>
        <dbReference type="EMBL" id="CAK0890771.1"/>
    </source>
</evidence>
<dbReference type="PANTHER" id="PTHR43816">
    <property type="entry name" value="NICOTINAMIDE PHOSPHORIBOSYLTRANSFERASE"/>
    <property type="match status" value="1"/>
</dbReference>
<evidence type="ECO:0000313" key="10">
    <source>
        <dbReference type="Proteomes" id="UP001189429"/>
    </source>
</evidence>
<dbReference type="EMBL" id="CAUYUJ010019392">
    <property type="protein sequence ID" value="CAK0890771.1"/>
    <property type="molecule type" value="Genomic_DNA"/>
</dbReference>
<sequence>MLKVRPDSGKLPDVVLDVLERLGEKFGTTKTSTDHRMLPPCISVIQGDGVDIESMEMILKAMSDKKWAASNISFGSGGALLQKLHRDTQKCAFKCSLATIDGKDVNVFKDPITDKGKQSKKGRLELDCVDGKFTTCTEGKKATNNVLVEVFRSGELLIDDTFDAIKKRAELF</sequence>
<protein>
    <recommendedName>
        <fullName evidence="7">Nicotinamide phosphoribosyltransferase</fullName>
        <ecNumber evidence="6">2.4.2.12</ecNumber>
    </recommendedName>
</protein>
<dbReference type="Gene3D" id="3.20.20.70">
    <property type="entry name" value="Aldolase class I"/>
    <property type="match status" value="1"/>
</dbReference>
<evidence type="ECO:0000256" key="1">
    <source>
        <dbReference type="ARBA" id="ARBA00010897"/>
    </source>
</evidence>
<evidence type="ECO:0000259" key="8">
    <source>
        <dbReference type="Pfam" id="PF04095"/>
    </source>
</evidence>
<dbReference type="InterPro" id="IPR036068">
    <property type="entry name" value="Nicotinate_pribotase-like_C"/>
</dbReference>
<evidence type="ECO:0000256" key="4">
    <source>
        <dbReference type="ARBA" id="ARBA00022679"/>
    </source>
</evidence>
<accession>A0ABN9WZ87</accession>
<keyword evidence="3" id="KW-0328">Glycosyltransferase</keyword>
<comment type="pathway">
    <text evidence="5">Cofactor biosynthesis; NAD(+) biosynthesis; nicotinamide D-ribonucleotide from 5-phospho-alpha-D-ribose 1-diphosphate and nicotinamide: step 1/1.</text>
</comment>
<organism evidence="9 10">
    <name type="scientific">Prorocentrum cordatum</name>
    <dbReference type="NCBI Taxonomy" id="2364126"/>
    <lineage>
        <taxon>Eukaryota</taxon>
        <taxon>Sar</taxon>
        <taxon>Alveolata</taxon>
        <taxon>Dinophyceae</taxon>
        <taxon>Prorocentrales</taxon>
        <taxon>Prorocentraceae</taxon>
        <taxon>Prorocentrum</taxon>
    </lineage>
</organism>